<dbReference type="InterPro" id="IPR013783">
    <property type="entry name" value="Ig-like_fold"/>
</dbReference>
<dbReference type="SUPFAM" id="SSF49299">
    <property type="entry name" value="PKD domain"/>
    <property type="match status" value="1"/>
</dbReference>
<evidence type="ECO:0000313" key="2">
    <source>
        <dbReference type="Proteomes" id="UP000555448"/>
    </source>
</evidence>
<organism evidence="1 2">
    <name type="scientific">Novosphingobium chloroacetimidivorans</name>
    <dbReference type="NCBI Taxonomy" id="1428314"/>
    <lineage>
        <taxon>Bacteria</taxon>
        <taxon>Pseudomonadati</taxon>
        <taxon>Pseudomonadota</taxon>
        <taxon>Alphaproteobacteria</taxon>
        <taxon>Sphingomonadales</taxon>
        <taxon>Sphingomonadaceae</taxon>
        <taxon>Novosphingobium</taxon>
    </lineage>
</organism>
<dbReference type="EMBL" id="JACHLR010000007">
    <property type="protein sequence ID" value="MBB4858766.1"/>
    <property type="molecule type" value="Genomic_DNA"/>
</dbReference>
<name>A0A7W7KA57_9SPHN</name>
<dbReference type="InterPro" id="IPR035986">
    <property type="entry name" value="PKD_dom_sf"/>
</dbReference>
<dbReference type="Proteomes" id="UP000555448">
    <property type="component" value="Unassembled WGS sequence"/>
</dbReference>
<evidence type="ECO:0008006" key="3">
    <source>
        <dbReference type="Google" id="ProtNLM"/>
    </source>
</evidence>
<dbReference type="Gene3D" id="2.60.40.10">
    <property type="entry name" value="Immunoglobulins"/>
    <property type="match status" value="1"/>
</dbReference>
<evidence type="ECO:0000313" key="1">
    <source>
        <dbReference type="EMBL" id="MBB4858766.1"/>
    </source>
</evidence>
<dbReference type="CDD" id="cd00146">
    <property type="entry name" value="PKD"/>
    <property type="match status" value="1"/>
</dbReference>
<reference evidence="1 2" key="1">
    <citation type="submission" date="2020-08" db="EMBL/GenBank/DDBJ databases">
        <title>Functional genomics of gut bacteria from endangered species of beetles.</title>
        <authorList>
            <person name="Carlos-Shanley C."/>
        </authorList>
    </citation>
    <scope>NUCLEOTIDE SEQUENCE [LARGE SCALE GENOMIC DNA]</scope>
    <source>
        <strain evidence="1 2">S00245</strain>
    </source>
</reference>
<sequence>MYRTEGDREFAQPYIDVDEWRTQPVRHRYVHGGFTGTETRFSYYFPDEADYKNRFFQHITPVPDDENASQKLPAGEDNKIAFAIASGAYFVETNGGGKLDLGKAHTSKADPTIGGYRANANAAAYSRIVAQKMYGGKRPFGYAYGGSGGAFRTIGLMENTRGVWDGAVPYVVGSTQAIPNMFTGRIRVMRLLGDKLDQVVSAADPGGSGDIYAGLTSLQAEALREMTRLGFLPQSWYAWRDMGIHGFAALYPGIAAADPTYFTDFWTKPGYLGFDDPAQFKGARLQFKSKVAHVLTAAEAARAGINLDASSERQRGGVDTAFKIPEGAEGRRVVAYRLTAAPPKIPFLGGDLIIGTGAARDKRLPLARIVGDVVVLGVANGDVAALLKDSDEVTVDNSNFLAMETYHRHQVPGPEFKVWDQFRNADGTPKYPQRPKLLGPMFIPTVGRKQTGEIEGKMIVASSLWDREALPWQADWYANRVKQHLGARFDQNFRLWYTDHAVHGDFSPKGLGEDATRIVSYVPVLQQALRDLADWVEKGVPAPTSTQYKILDGQVIVPPSAEARKGVQPVLSLSVNGSDRVEVKAGQPVSFDGAITVPTGAGSVIAADWDFDGSGTFPISAKVPAKAKTVKVSTSHTFTRPGTYFAVLRGTANRQGDRTATFARIQNLARVRVVVK</sequence>
<proteinExistence type="predicted"/>
<accession>A0A7W7KA57</accession>
<gene>
    <name evidence="1" type="ORF">HNO88_002092</name>
</gene>
<protein>
    <recommendedName>
        <fullName evidence="3">PKD domain-containing protein</fullName>
    </recommendedName>
</protein>
<keyword evidence="2" id="KW-1185">Reference proteome</keyword>
<dbReference type="AlphaFoldDB" id="A0A7W7KA57"/>
<comment type="caution">
    <text evidence="1">The sequence shown here is derived from an EMBL/GenBank/DDBJ whole genome shotgun (WGS) entry which is preliminary data.</text>
</comment>
<dbReference type="RefSeq" id="WP_246381502.1">
    <property type="nucleotide sequence ID" value="NZ_JACHLR010000007.1"/>
</dbReference>